<dbReference type="Proteomes" id="UP000298663">
    <property type="component" value="Unassembled WGS sequence"/>
</dbReference>
<dbReference type="AlphaFoldDB" id="A0A4U5LRZ2"/>
<reference evidence="1 2" key="2">
    <citation type="journal article" date="2019" name="G3 (Bethesda)">
        <title>Hybrid Assembly of the Genome of the Entomopathogenic Nematode Steinernema carpocapsae Identifies the X-Chromosome.</title>
        <authorList>
            <person name="Serra L."/>
            <person name="Macchietto M."/>
            <person name="Macias-Munoz A."/>
            <person name="McGill C.J."/>
            <person name="Rodriguez I.M."/>
            <person name="Rodriguez B."/>
            <person name="Murad R."/>
            <person name="Mortazavi A."/>
        </authorList>
    </citation>
    <scope>NUCLEOTIDE SEQUENCE [LARGE SCALE GENOMIC DNA]</scope>
    <source>
        <strain evidence="1 2">ALL</strain>
    </source>
</reference>
<comment type="caution">
    <text evidence="1">The sequence shown here is derived from an EMBL/GenBank/DDBJ whole genome shotgun (WGS) entry which is preliminary data.</text>
</comment>
<accession>A0A4U5LRZ2</accession>
<evidence type="ECO:0000313" key="1">
    <source>
        <dbReference type="EMBL" id="TKR58780.1"/>
    </source>
</evidence>
<name>A0A4U5LRZ2_STECR</name>
<evidence type="ECO:0000313" key="2">
    <source>
        <dbReference type="Proteomes" id="UP000298663"/>
    </source>
</evidence>
<keyword evidence="2" id="KW-1185">Reference proteome</keyword>
<proteinExistence type="predicted"/>
<gene>
    <name evidence="1" type="ORF">L596_030184</name>
</gene>
<protein>
    <submittedName>
        <fullName evidence="1">Uncharacterized protein</fullName>
    </submittedName>
</protein>
<sequence length="233" mass="26485">MSSSRKRSSKTLGAFDHCVGDKCVDLQEVKCFDVFFSERGSVHFTRILLMDGEQNVAQLLAYGSEADILKVRFDELRDSMCTFENLSTRRAKSNFNRGTCIHEYIFGNVSAIGSIERKKEQSAFLPFKHLKMRVNDSVCCTQAIILSKQRPAEKKEDKIIKFICLVGFDGLKAFMIGSEKFEYAIGTKISISGFRVKREGATLNLILDEDSKVEDIGREDPVEHEENIHFFDN</sequence>
<organism evidence="1 2">
    <name type="scientific">Steinernema carpocapsae</name>
    <name type="common">Entomopathogenic nematode</name>
    <dbReference type="NCBI Taxonomy" id="34508"/>
    <lineage>
        <taxon>Eukaryota</taxon>
        <taxon>Metazoa</taxon>
        <taxon>Ecdysozoa</taxon>
        <taxon>Nematoda</taxon>
        <taxon>Chromadorea</taxon>
        <taxon>Rhabditida</taxon>
        <taxon>Tylenchina</taxon>
        <taxon>Panagrolaimomorpha</taxon>
        <taxon>Strongyloidoidea</taxon>
        <taxon>Steinernematidae</taxon>
        <taxon>Steinernema</taxon>
    </lineage>
</organism>
<dbReference type="EMBL" id="AZBU02000013">
    <property type="protein sequence ID" value="TKR58780.1"/>
    <property type="molecule type" value="Genomic_DNA"/>
</dbReference>
<reference evidence="1 2" key="1">
    <citation type="journal article" date="2015" name="Genome Biol.">
        <title>Comparative genomics of Steinernema reveals deeply conserved gene regulatory networks.</title>
        <authorList>
            <person name="Dillman A.R."/>
            <person name="Macchietto M."/>
            <person name="Porter C.F."/>
            <person name="Rogers A."/>
            <person name="Williams B."/>
            <person name="Antoshechkin I."/>
            <person name="Lee M.M."/>
            <person name="Goodwin Z."/>
            <person name="Lu X."/>
            <person name="Lewis E.E."/>
            <person name="Goodrich-Blair H."/>
            <person name="Stock S.P."/>
            <person name="Adams B.J."/>
            <person name="Sternberg P.W."/>
            <person name="Mortazavi A."/>
        </authorList>
    </citation>
    <scope>NUCLEOTIDE SEQUENCE [LARGE SCALE GENOMIC DNA]</scope>
    <source>
        <strain evidence="1 2">ALL</strain>
    </source>
</reference>